<dbReference type="FunFam" id="3.40.710.10:FF:000005">
    <property type="entry name" value="Glutaminase"/>
    <property type="match status" value="1"/>
</dbReference>
<dbReference type="KEGG" id="bfm:BP422_08895"/>
<dbReference type="PANTHER" id="PTHR12544:SF32">
    <property type="entry name" value="GLUTAMINASE 1"/>
    <property type="match status" value="1"/>
</dbReference>
<feature type="binding site" evidence="6">
    <location>
        <position position="199"/>
    </location>
    <ligand>
        <name>substrate</name>
    </ligand>
</feature>
<dbReference type="InterPro" id="IPR015868">
    <property type="entry name" value="Glutaminase"/>
</dbReference>
<feature type="binding site" evidence="6">
    <location>
        <position position="168"/>
    </location>
    <ligand>
        <name>substrate</name>
    </ligand>
</feature>
<evidence type="ECO:0000313" key="8">
    <source>
        <dbReference type="Proteomes" id="UP000197781"/>
    </source>
</evidence>
<protein>
    <recommendedName>
        <fullName evidence="3 6">Glutaminase</fullName>
        <ecNumber evidence="3 6">3.5.1.2</ecNumber>
    </recommendedName>
</protein>
<dbReference type="Pfam" id="PF04960">
    <property type="entry name" value="Glutaminase"/>
    <property type="match status" value="1"/>
</dbReference>
<evidence type="ECO:0000313" key="7">
    <source>
        <dbReference type="EMBL" id="ASJ53663.1"/>
    </source>
</evidence>
<evidence type="ECO:0000256" key="6">
    <source>
        <dbReference type="HAMAP-Rule" id="MF_00313"/>
    </source>
</evidence>
<evidence type="ECO:0000256" key="2">
    <source>
        <dbReference type="ARBA" id="ARBA00011881"/>
    </source>
</evidence>
<feature type="binding site" evidence="6">
    <location>
        <position position="72"/>
    </location>
    <ligand>
        <name>substrate</name>
    </ligand>
</feature>
<sequence length="325" mass="35568">MGGQALIQQVLLVDELQQWVEQYRSKASEGKCASYIPALYRTDPNQLGICIIEPTGKMHTAGDWDVPFTMQSISKVISFIAACCYHGIPYVLDRVDVEPTGDAFNSIIRLEMNKPGKPFNPMINAGAITTSSLLPGQTPDHKLRYLYAFFSKITDVTPTVNEEVFLSEWENSHRNRALAHYLKDTGYLACEVEEALEVYLTQCSIEVTTEQIALIGLLLALDGFHPLRNEQVLPKDVVRLAKALMLTCGMYDASGKFAANVGLPAKSGVSGGIMTLVPPNRKQHSPFQDGCGIGIFGPSIDGCGNSVAGVSLLKHIAQEWDVTIF</sequence>
<comment type="catalytic activity">
    <reaction evidence="5 6">
        <text>L-glutamine + H2O = L-glutamate + NH4(+)</text>
        <dbReference type="Rhea" id="RHEA:15889"/>
        <dbReference type="ChEBI" id="CHEBI:15377"/>
        <dbReference type="ChEBI" id="CHEBI:28938"/>
        <dbReference type="ChEBI" id="CHEBI:29985"/>
        <dbReference type="ChEBI" id="CHEBI:58359"/>
        <dbReference type="EC" id="3.5.1.2"/>
    </reaction>
</comment>
<dbReference type="PANTHER" id="PTHR12544">
    <property type="entry name" value="GLUTAMINASE"/>
    <property type="match status" value="1"/>
</dbReference>
<dbReference type="InterPro" id="IPR012338">
    <property type="entry name" value="Beta-lactam/transpept-like"/>
</dbReference>
<comment type="similarity">
    <text evidence="1 6">Belongs to the glutaminase family.</text>
</comment>
<evidence type="ECO:0000256" key="1">
    <source>
        <dbReference type="ARBA" id="ARBA00011076"/>
    </source>
</evidence>
<feature type="binding site" evidence="6">
    <location>
        <position position="251"/>
    </location>
    <ligand>
        <name>substrate</name>
    </ligand>
</feature>
<dbReference type="GO" id="GO:0006543">
    <property type="term" value="P:L-glutamine catabolic process"/>
    <property type="evidence" value="ECO:0007669"/>
    <property type="project" value="TreeGrafter"/>
</dbReference>
<accession>A0A220MF94</accession>
<dbReference type="SUPFAM" id="SSF56601">
    <property type="entry name" value="beta-lactamase/transpeptidase-like"/>
    <property type="match status" value="1"/>
</dbReference>
<dbReference type="Proteomes" id="UP000197781">
    <property type="component" value="Chromosome"/>
</dbReference>
<name>A0A220MF94_9BACL</name>
<feature type="binding site" evidence="6">
    <location>
        <position position="175"/>
    </location>
    <ligand>
        <name>substrate</name>
    </ligand>
</feature>
<proteinExistence type="inferred from homology"/>
<dbReference type="Gene3D" id="3.40.710.10">
    <property type="entry name" value="DD-peptidase/beta-lactamase superfamily"/>
    <property type="match status" value="1"/>
</dbReference>
<evidence type="ECO:0000256" key="5">
    <source>
        <dbReference type="ARBA" id="ARBA00049534"/>
    </source>
</evidence>
<dbReference type="RefSeq" id="WP_088907458.1">
    <property type="nucleotide sequence ID" value="NZ_CP018145.1"/>
</dbReference>
<dbReference type="NCBIfam" id="TIGR03814">
    <property type="entry name" value="Gln_ase"/>
    <property type="match status" value="1"/>
</dbReference>
<gene>
    <name evidence="6" type="primary">glsA</name>
    <name evidence="7" type="ORF">BP422_08895</name>
</gene>
<feature type="binding site" evidence="6">
    <location>
        <position position="269"/>
    </location>
    <ligand>
        <name>substrate</name>
    </ligand>
</feature>
<dbReference type="GO" id="GO:0006537">
    <property type="term" value="P:glutamate biosynthetic process"/>
    <property type="evidence" value="ECO:0007669"/>
    <property type="project" value="TreeGrafter"/>
</dbReference>
<organism evidence="7 8">
    <name type="scientific">Brevibacillus formosus</name>
    <dbReference type="NCBI Taxonomy" id="54913"/>
    <lineage>
        <taxon>Bacteria</taxon>
        <taxon>Bacillati</taxon>
        <taxon>Bacillota</taxon>
        <taxon>Bacilli</taxon>
        <taxon>Bacillales</taxon>
        <taxon>Paenibacillaceae</taxon>
        <taxon>Brevibacillus</taxon>
    </lineage>
</organism>
<dbReference type="NCBIfam" id="NF009021">
    <property type="entry name" value="PRK12357.1"/>
    <property type="match status" value="1"/>
</dbReference>
<evidence type="ECO:0000256" key="4">
    <source>
        <dbReference type="ARBA" id="ARBA00022801"/>
    </source>
</evidence>
<comment type="subunit">
    <text evidence="2 6">Homotetramer.</text>
</comment>
<evidence type="ECO:0000256" key="3">
    <source>
        <dbReference type="ARBA" id="ARBA00012918"/>
    </source>
</evidence>
<dbReference type="Gene3D" id="1.10.1500.10">
    <property type="match status" value="1"/>
</dbReference>
<reference evidence="7 8" key="1">
    <citation type="submission" date="2016-11" db="EMBL/GenBank/DDBJ databases">
        <authorList>
            <person name="Jaros S."/>
            <person name="Januszkiewicz K."/>
            <person name="Wedrychowicz H."/>
        </authorList>
    </citation>
    <scope>NUCLEOTIDE SEQUENCE [LARGE SCALE GENOMIC DNA]</scope>
    <source>
        <strain evidence="7 8">NF2</strain>
    </source>
</reference>
<keyword evidence="6" id="KW-0007">Acetylation</keyword>
<keyword evidence="4 6" id="KW-0378">Hydrolase</keyword>
<dbReference type="HAMAP" id="MF_00313">
    <property type="entry name" value="Glutaminase"/>
    <property type="match status" value="1"/>
</dbReference>
<dbReference type="EC" id="3.5.1.2" evidence="3 6"/>
<dbReference type="AlphaFoldDB" id="A0A220MF94"/>
<dbReference type="GO" id="GO:0004359">
    <property type="term" value="F:glutaminase activity"/>
    <property type="evidence" value="ECO:0007669"/>
    <property type="project" value="UniProtKB-UniRule"/>
</dbReference>
<dbReference type="EMBL" id="CP018145">
    <property type="protein sequence ID" value="ASJ53663.1"/>
    <property type="molecule type" value="Genomic_DNA"/>
</dbReference>
<feature type="binding site" evidence="6">
    <location>
        <position position="124"/>
    </location>
    <ligand>
        <name>substrate</name>
    </ligand>
</feature>